<keyword evidence="4" id="KW-1015">Disulfide bond</keyword>
<evidence type="ECO:0000256" key="1">
    <source>
        <dbReference type="ARBA" id="ARBA00007447"/>
    </source>
</evidence>
<dbReference type="PANTHER" id="PTHR47966">
    <property type="entry name" value="BETA-SITE APP-CLEAVING ENZYME, ISOFORM A-RELATED"/>
    <property type="match status" value="1"/>
</dbReference>
<keyword evidence="5" id="KW-0378">Hydrolase</keyword>
<evidence type="ECO:0000259" key="8">
    <source>
        <dbReference type="PROSITE" id="PS51767"/>
    </source>
</evidence>
<name>A0A433Q8D0_9FUNG</name>
<dbReference type="EMBL" id="RBNJ01011422">
    <property type="protein sequence ID" value="RUS26011.1"/>
    <property type="molecule type" value="Genomic_DNA"/>
</dbReference>
<feature type="active site" evidence="3">
    <location>
        <position position="289"/>
    </location>
</feature>
<keyword evidence="10" id="KW-1185">Reference proteome</keyword>
<dbReference type="PANTHER" id="PTHR47966:SF51">
    <property type="entry name" value="BETA-SITE APP-CLEAVING ENZYME, ISOFORM A-RELATED"/>
    <property type="match status" value="1"/>
</dbReference>
<feature type="chain" id="PRO_5019324420" evidence="7">
    <location>
        <begin position="17"/>
        <end position="462"/>
    </location>
</feature>
<evidence type="ECO:0000256" key="5">
    <source>
        <dbReference type="RuleBase" id="RU000454"/>
    </source>
</evidence>
<dbReference type="InterPro" id="IPR021109">
    <property type="entry name" value="Peptidase_aspartic_dom_sf"/>
</dbReference>
<comment type="caution">
    <text evidence="9">The sequence shown here is derived from an EMBL/GenBank/DDBJ whole genome shotgun (WGS) entry which is preliminary data.</text>
</comment>
<dbReference type="PROSITE" id="PS00141">
    <property type="entry name" value="ASP_PROTEASE"/>
    <property type="match status" value="2"/>
</dbReference>
<evidence type="ECO:0000256" key="7">
    <source>
        <dbReference type="SAM" id="SignalP"/>
    </source>
</evidence>
<dbReference type="Pfam" id="PF00026">
    <property type="entry name" value="Asp"/>
    <property type="match status" value="1"/>
</dbReference>
<feature type="domain" description="Peptidase A1" evidence="8">
    <location>
        <begin position="73"/>
        <end position="406"/>
    </location>
</feature>
<dbReference type="InterPro" id="IPR001969">
    <property type="entry name" value="Aspartic_peptidase_AS"/>
</dbReference>
<keyword evidence="2 5" id="KW-0064">Aspartyl protease</keyword>
<dbReference type="InterPro" id="IPR001461">
    <property type="entry name" value="Aspartic_peptidase_A1"/>
</dbReference>
<dbReference type="PRINTS" id="PR00792">
    <property type="entry name" value="PEPSIN"/>
</dbReference>
<dbReference type="Proteomes" id="UP000274822">
    <property type="component" value="Unassembled WGS sequence"/>
</dbReference>
<sequence>MTRVFFLSILCITAQAMLVDAGLTLSLVGTQQGNMSQAAQAATTKWSRHGRTNQLFSGMPSNMFPLFNAEWSYLMDIQLGTPPQKFRVIVDTGSSNLWITGSECINKCGSNPDHFFAKKSSTFKKSSNNLDIAYGTGYARGYIGTDTLSFGGGVVKIKNQTIGVGNDVSTMNTDGGVDGIIGFGPDPLTKGTNSQGKELLTPLTMLKQQGLINKRLFSVYFQPVLKGKSQMWNGELTLGDLPEASRYKAPITWVPLTKKSYANRYWGIDIDAITLDGKPLATKKSGIVDTGTTLIIVDNTVTKALYAKIKGSRFDASSQLYFLPCKNLKALPRFGFTIGGVSFSLSPSEYTVPQWQNNDWAVMPDECISYIVGQSSMDGIDVIIGQKFLERHISIYDVDKRRVGLAPSNTSSTNPSPNKPTSKSTSTAKSTTKATSKSTTKATSKSTVKVTGTPKPKTTTHV</sequence>
<keyword evidence="7" id="KW-0732">Signal</keyword>
<feature type="signal peptide" evidence="7">
    <location>
        <begin position="1"/>
        <end position="16"/>
    </location>
</feature>
<dbReference type="CDD" id="cd05471">
    <property type="entry name" value="pepsin_like"/>
    <property type="match status" value="1"/>
</dbReference>
<evidence type="ECO:0000256" key="2">
    <source>
        <dbReference type="ARBA" id="ARBA00022750"/>
    </source>
</evidence>
<evidence type="ECO:0000256" key="6">
    <source>
        <dbReference type="SAM" id="MobiDB-lite"/>
    </source>
</evidence>
<gene>
    <name evidence="9" type="ORF">BC938DRAFT_471348</name>
</gene>
<proteinExistence type="inferred from homology"/>
<feature type="compositionally biased region" description="Low complexity" evidence="6">
    <location>
        <begin position="407"/>
        <end position="462"/>
    </location>
</feature>
<evidence type="ECO:0000313" key="10">
    <source>
        <dbReference type="Proteomes" id="UP000274822"/>
    </source>
</evidence>
<feature type="active site" evidence="3">
    <location>
        <position position="91"/>
    </location>
</feature>
<accession>A0A433Q8D0</accession>
<evidence type="ECO:0000313" key="9">
    <source>
        <dbReference type="EMBL" id="RUS26011.1"/>
    </source>
</evidence>
<dbReference type="InterPro" id="IPR034164">
    <property type="entry name" value="Pepsin-like_dom"/>
</dbReference>
<feature type="disulfide bond" evidence="4">
    <location>
        <begin position="325"/>
        <end position="367"/>
    </location>
</feature>
<comment type="similarity">
    <text evidence="1 5">Belongs to the peptidase A1 family.</text>
</comment>
<evidence type="ECO:0000256" key="3">
    <source>
        <dbReference type="PIRSR" id="PIRSR601461-1"/>
    </source>
</evidence>
<dbReference type="SUPFAM" id="SSF50630">
    <property type="entry name" value="Acid proteases"/>
    <property type="match status" value="1"/>
</dbReference>
<dbReference type="AlphaFoldDB" id="A0A433Q8D0"/>
<dbReference type="Gene3D" id="2.40.70.10">
    <property type="entry name" value="Acid Proteases"/>
    <property type="match status" value="2"/>
</dbReference>
<evidence type="ECO:0000256" key="4">
    <source>
        <dbReference type="PIRSR" id="PIRSR601461-2"/>
    </source>
</evidence>
<dbReference type="PROSITE" id="PS51767">
    <property type="entry name" value="PEPTIDASE_A1"/>
    <property type="match status" value="1"/>
</dbReference>
<protein>
    <submittedName>
        <fullName evidence="9">Aspartic peptidase domain-containing protein</fullName>
    </submittedName>
</protein>
<keyword evidence="5" id="KW-0645">Protease</keyword>
<organism evidence="9 10">
    <name type="scientific">Jimgerdemannia flammicorona</name>
    <dbReference type="NCBI Taxonomy" id="994334"/>
    <lineage>
        <taxon>Eukaryota</taxon>
        <taxon>Fungi</taxon>
        <taxon>Fungi incertae sedis</taxon>
        <taxon>Mucoromycota</taxon>
        <taxon>Mucoromycotina</taxon>
        <taxon>Endogonomycetes</taxon>
        <taxon>Endogonales</taxon>
        <taxon>Endogonaceae</taxon>
        <taxon>Jimgerdemannia</taxon>
    </lineage>
</organism>
<reference evidence="9 10" key="1">
    <citation type="journal article" date="2018" name="New Phytol.">
        <title>Phylogenomics of Endogonaceae and evolution of mycorrhizas within Mucoromycota.</title>
        <authorList>
            <person name="Chang Y."/>
            <person name="Desiro A."/>
            <person name="Na H."/>
            <person name="Sandor L."/>
            <person name="Lipzen A."/>
            <person name="Clum A."/>
            <person name="Barry K."/>
            <person name="Grigoriev I.V."/>
            <person name="Martin F.M."/>
            <person name="Stajich J.E."/>
            <person name="Smith M.E."/>
            <person name="Bonito G."/>
            <person name="Spatafora J.W."/>
        </authorList>
    </citation>
    <scope>NUCLEOTIDE SEQUENCE [LARGE SCALE GENOMIC DNA]</scope>
    <source>
        <strain evidence="9 10">AD002</strain>
    </source>
</reference>
<dbReference type="InterPro" id="IPR033121">
    <property type="entry name" value="PEPTIDASE_A1"/>
</dbReference>
<dbReference type="GO" id="GO:0004190">
    <property type="term" value="F:aspartic-type endopeptidase activity"/>
    <property type="evidence" value="ECO:0007669"/>
    <property type="project" value="UniProtKB-KW"/>
</dbReference>
<feature type="region of interest" description="Disordered" evidence="6">
    <location>
        <begin position="406"/>
        <end position="462"/>
    </location>
</feature>
<dbReference type="GO" id="GO:0006508">
    <property type="term" value="P:proteolysis"/>
    <property type="evidence" value="ECO:0007669"/>
    <property type="project" value="UniProtKB-KW"/>
</dbReference>